<dbReference type="OrthoDB" id="206273at2157"/>
<protein>
    <submittedName>
        <fullName evidence="2">Uncharacterized protein</fullName>
    </submittedName>
</protein>
<accession>A0A1G9HBR5</accession>
<name>A0A1G9HBR5_9EURY</name>
<organism evidence="2 3">
    <name type="scientific">Natronorubrum texcoconense</name>
    <dbReference type="NCBI Taxonomy" id="1095776"/>
    <lineage>
        <taxon>Archaea</taxon>
        <taxon>Methanobacteriati</taxon>
        <taxon>Methanobacteriota</taxon>
        <taxon>Stenosarchaea group</taxon>
        <taxon>Halobacteria</taxon>
        <taxon>Halobacteriales</taxon>
        <taxon>Natrialbaceae</taxon>
        <taxon>Natronorubrum</taxon>
    </lineage>
</organism>
<reference evidence="3" key="1">
    <citation type="submission" date="2016-10" db="EMBL/GenBank/DDBJ databases">
        <authorList>
            <person name="Varghese N."/>
            <person name="Submissions S."/>
        </authorList>
    </citation>
    <scope>NUCLEOTIDE SEQUENCE [LARGE SCALE GENOMIC DNA]</scope>
    <source>
        <strain evidence="3">B4,CECT 8067,JCM 17497</strain>
    </source>
</reference>
<feature type="region of interest" description="Disordered" evidence="1">
    <location>
        <begin position="68"/>
        <end position="102"/>
    </location>
</feature>
<evidence type="ECO:0000256" key="1">
    <source>
        <dbReference type="SAM" id="MobiDB-lite"/>
    </source>
</evidence>
<dbReference type="Proteomes" id="UP000198882">
    <property type="component" value="Unassembled WGS sequence"/>
</dbReference>
<evidence type="ECO:0000313" key="2">
    <source>
        <dbReference type="EMBL" id="SDL10377.1"/>
    </source>
</evidence>
<keyword evidence="3" id="KW-1185">Reference proteome</keyword>
<dbReference type="EMBL" id="FNFE01000011">
    <property type="protein sequence ID" value="SDL10377.1"/>
    <property type="molecule type" value="Genomic_DNA"/>
</dbReference>
<dbReference type="AlphaFoldDB" id="A0A1G9HBR5"/>
<sequence length="385" mass="43017">MTNVSVQADSEEKELIEAVSYDMLDCSQSAGLKHIAKEFYSRVAGDIHPRAIRDGVVDVSALMAGEIEPEDVDEKYRTGGDGPAQVPQPDGGAVQPATAPSYTPTYSPQDLATSGVALSWDELKDAVDQHWSDELEIHPDRVEPEVLKNNQKVTAKILAAVIRHEADAVSDTLIEQKIKDYLGHRVRRADYESGLRYKIDQYEPLIREHFASHPNEDDGRQYTTESAREDGIPHLVTLTERSLDDNIAAVDFDTWRKSNVEGGDATVGDVANWIEDLAEFRSDLETLSAIVTERPFQQTLQASDLEHSEEYEDPMHYVSSVLKKRLKSYESADPFARYVAVKEVLELEDDDLRDEDLDSKAVVKFETGDQTPKNGQLATVTKRVV</sequence>
<proteinExistence type="predicted"/>
<dbReference type="RefSeq" id="WP_139171354.1">
    <property type="nucleotide sequence ID" value="NZ_FNFE01000011.1"/>
</dbReference>
<evidence type="ECO:0000313" key="3">
    <source>
        <dbReference type="Proteomes" id="UP000198882"/>
    </source>
</evidence>
<gene>
    <name evidence="2" type="ORF">SAMN04515672_0189</name>
</gene>